<dbReference type="AlphaFoldDB" id="A0A117R6T1"/>
<evidence type="ECO:0000313" key="2">
    <source>
        <dbReference type="Proteomes" id="UP000053669"/>
    </source>
</evidence>
<organism evidence="1 2">
    <name type="scientific">Streptomyces canus</name>
    <dbReference type="NCBI Taxonomy" id="58343"/>
    <lineage>
        <taxon>Bacteria</taxon>
        <taxon>Bacillati</taxon>
        <taxon>Actinomycetota</taxon>
        <taxon>Actinomycetes</taxon>
        <taxon>Kitasatosporales</taxon>
        <taxon>Streptomycetaceae</taxon>
        <taxon>Streptomyces</taxon>
        <taxon>Streptomyces aurantiacus group</taxon>
    </lineage>
</organism>
<dbReference type="EMBL" id="LMWU01000001">
    <property type="protein sequence ID" value="KUN74056.1"/>
    <property type="molecule type" value="Genomic_DNA"/>
</dbReference>
<name>A0A117R6T1_9ACTN</name>
<proteinExistence type="predicted"/>
<dbReference type="Proteomes" id="UP000053669">
    <property type="component" value="Unassembled WGS sequence"/>
</dbReference>
<gene>
    <name evidence="1" type="ORF">AQJ46_00190</name>
</gene>
<sequence>MSKRRVIACPPSGTGDRRVGIDGHTFLTEFSAHALTPFPQNAGLTGRRRLDGVDSGWLERVAGGLEVWRG</sequence>
<comment type="caution">
    <text evidence="1">The sequence shown here is derived from an EMBL/GenBank/DDBJ whole genome shotgun (WGS) entry which is preliminary data.</text>
</comment>
<protein>
    <submittedName>
        <fullName evidence="1">Uncharacterized protein</fullName>
    </submittedName>
</protein>
<dbReference type="RefSeq" id="WP_059203602.1">
    <property type="nucleotide sequence ID" value="NZ_KQ948656.1"/>
</dbReference>
<dbReference type="STRING" id="58343.AQJ46_00190"/>
<evidence type="ECO:0000313" key="1">
    <source>
        <dbReference type="EMBL" id="KUN74056.1"/>
    </source>
</evidence>
<accession>A0A117R6T1</accession>
<reference evidence="1 2" key="1">
    <citation type="submission" date="2015-10" db="EMBL/GenBank/DDBJ databases">
        <title>Draft genome sequence of Streptomyces canus DSM 40017, type strain for the species Streptomyces canus.</title>
        <authorList>
            <person name="Ruckert C."/>
            <person name="Winkler A."/>
            <person name="Kalinowski J."/>
            <person name="Kampfer P."/>
            <person name="Glaeser S."/>
        </authorList>
    </citation>
    <scope>NUCLEOTIDE SEQUENCE [LARGE SCALE GENOMIC DNA]</scope>
    <source>
        <strain evidence="1 2">DSM 40017</strain>
    </source>
</reference>